<dbReference type="InterPro" id="IPR036553">
    <property type="entry name" value="RPTC_insert"/>
</dbReference>
<evidence type="ECO:0000256" key="3">
    <source>
        <dbReference type="ARBA" id="ARBA00021428"/>
    </source>
</evidence>
<dbReference type="AlphaFoldDB" id="A0A9N9WJD4"/>
<reference evidence="13" key="1">
    <citation type="submission" date="2021-12" db="EMBL/GenBank/DDBJ databases">
        <authorList>
            <person name="King R."/>
        </authorList>
    </citation>
    <scope>NUCLEOTIDE SEQUENCE</scope>
</reference>
<evidence type="ECO:0000256" key="10">
    <source>
        <dbReference type="PIRSR" id="PIRSR005378-2"/>
    </source>
</evidence>
<dbReference type="InterPro" id="IPR000228">
    <property type="entry name" value="RNA3'_term_phos_cyc"/>
</dbReference>
<feature type="domain" description="RNA 3'-terminal phosphate cyclase" evidence="11">
    <location>
        <begin position="12"/>
        <end position="335"/>
    </location>
</feature>
<reference evidence="13" key="2">
    <citation type="submission" date="2022-10" db="EMBL/GenBank/DDBJ databases">
        <authorList>
            <consortium name="ENA_rothamsted_submissions"/>
            <consortium name="culmorum"/>
            <person name="King R."/>
        </authorList>
    </citation>
    <scope>NUCLEOTIDE SEQUENCE</scope>
</reference>
<dbReference type="Pfam" id="PF01137">
    <property type="entry name" value="RTC"/>
    <property type="match status" value="1"/>
</dbReference>
<name>A0A9N9WJD4_9NEOP</name>
<dbReference type="OrthoDB" id="25029at2759"/>
<keyword evidence="10" id="KW-0067">ATP-binding</keyword>
<dbReference type="NCBIfam" id="TIGR03399">
    <property type="entry name" value="RNA_3prim_cycl"/>
    <property type="match status" value="1"/>
</dbReference>
<feature type="binding site" evidence="10">
    <location>
        <begin position="291"/>
        <end position="295"/>
    </location>
    <ligand>
        <name>ATP</name>
        <dbReference type="ChEBI" id="CHEBI:30616"/>
    </ligand>
</feature>
<feature type="active site" description="Tele-AMP-histidine intermediate" evidence="9">
    <location>
        <position position="317"/>
    </location>
</feature>
<dbReference type="Proteomes" id="UP001153714">
    <property type="component" value="Chromosome 8"/>
</dbReference>
<evidence type="ECO:0000256" key="1">
    <source>
        <dbReference type="ARBA" id="ARBA00009206"/>
    </source>
</evidence>
<dbReference type="Gene3D" id="3.30.360.20">
    <property type="entry name" value="RNA 3'-terminal phosphate cyclase, insert domain"/>
    <property type="match status" value="1"/>
</dbReference>
<comment type="similarity">
    <text evidence="1">Belongs to the RNA 3'-terminal cyclase family. Type 1 subfamily.</text>
</comment>
<evidence type="ECO:0000256" key="9">
    <source>
        <dbReference type="PIRSR" id="PIRSR005378-1"/>
    </source>
</evidence>
<dbReference type="PANTHER" id="PTHR11096:SF0">
    <property type="entry name" value="RNA 3'-TERMINAL PHOSPHATE CYCLASE"/>
    <property type="match status" value="1"/>
</dbReference>
<dbReference type="EMBL" id="OU893339">
    <property type="protein sequence ID" value="CAG9795481.1"/>
    <property type="molecule type" value="Genomic_DNA"/>
</dbReference>
<feature type="domain" description="RNA 3'-terminal phosphate cyclase insert" evidence="12">
    <location>
        <begin position="183"/>
        <end position="282"/>
    </location>
</feature>
<dbReference type="GO" id="GO:0006396">
    <property type="term" value="P:RNA processing"/>
    <property type="evidence" value="ECO:0007669"/>
    <property type="project" value="InterPro"/>
</dbReference>
<evidence type="ECO:0000256" key="2">
    <source>
        <dbReference type="ARBA" id="ARBA00012725"/>
    </source>
</evidence>
<dbReference type="GO" id="GO:0003963">
    <property type="term" value="F:RNA-3'-phosphate cyclase activity"/>
    <property type="evidence" value="ECO:0007669"/>
    <property type="project" value="UniProtKB-EC"/>
</dbReference>
<gene>
    <name evidence="13" type="ORF">DIATSA_LOCUS12744</name>
</gene>
<dbReference type="InterPro" id="IPR013791">
    <property type="entry name" value="RNA3'-term_phos_cycl_insert"/>
</dbReference>
<dbReference type="SUPFAM" id="SSF52913">
    <property type="entry name" value="RNA 3'-terminal phosphate cyclase, RPTC, insert domain"/>
    <property type="match status" value="1"/>
</dbReference>
<accession>A0A9N9WJD4</accession>
<dbReference type="SUPFAM" id="SSF55205">
    <property type="entry name" value="EPT/RTPC-like"/>
    <property type="match status" value="2"/>
</dbReference>
<dbReference type="EC" id="6.5.1.4" evidence="2"/>
<evidence type="ECO:0000259" key="12">
    <source>
        <dbReference type="Pfam" id="PF05189"/>
    </source>
</evidence>
<keyword evidence="5 10" id="KW-0547">Nucleotide-binding</keyword>
<dbReference type="InterPro" id="IPR017770">
    <property type="entry name" value="RNA3'_term_phos_cyc_type_1"/>
</dbReference>
<protein>
    <recommendedName>
        <fullName evidence="3">RNA 3'-terminal phosphate cyclase</fullName>
        <ecNumber evidence="2">6.5.1.4</ecNumber>
    </recommendedName>
    <alternativeName>
        <fullName evidence="7">RNA terminal phosphate cyclase domain-containing protein 1</fullName>
    </alternativeName>
</protein>
<dbReference type="GO" id="GO:0005634">
    <property type="term" value="C:nucleus"/>
    <property type="evidence" value="ECO:0007669"/>
    <property type="project" value="TreeGrafter"/>
</dbReference>
<dbReference type="InterPro" id="IPR020719">
    <property type="entry name" value="RNA3'_term_phos_cycl-like_CS"/>
</dbReference>
<organism evidence="13 14">
    <name type="scientific">Diatraea saccharalis</name>
    <name type="common">sugarcane borer</name>
    <dbReference type="NCBI Taxonomy" id="40085"/>
    <lineage>
        <taxon>Eukaryota</taxon>
        <taxon>Metazoa</taxon>
        <taxon>Ecdysozoa</taxon>
        <taxon>Arthropoda</taxon>
        <taxon>Hexapoda</taxon>
        <taxon>Insecta</taxon>
        <taxon>Pterygota</taxon>
        <taxon>Neoptera</taxon>
        <taxon>Endopterygota</taxon>
        <taxon>Lepidoptera</taxon>
        <taxon>Glossata</taxon>
        <taxon>Ditrysia</taxon>
        <taxon>Pyraloidea</taxon>
        <taxon>Crambidae</taxon>
        <taxon>Crambinae</taxon>
        <taxon>Diatraea</taxon>
    </lineage>
</organism>
<feature type="binding site" evidence="10">
    <location>
        <position position="103"/>
    </location>
    <ligand>
        <name>ATP</name>
        <dbReference type="ChEBI" id="CHEBI:30616"/>
    </ligand>
</feature>
<dbReference type="FunFam" id="3.30.360.20:FF:000002">
    <property type="entry name" value="RNA terminal phosphate cyclase-like 1"/>
    <property type="match status" value="1"/>
</dbReference>
<dbReference type="HAMAP" id="MF_00200">
    <property type="entry name" value="RTC"/>
    <property type="match status" value="1"/>
</dbReference>
<keyword evidence="14" id="KW-1185">Reference proteome</keyword>
<dbReference type="PROSITE" id="PS01287">
    <property type="entry name" value="RTC"/>
    <property type="match status" value="1"/>
</dbReference>
<keyword evidence="4" id="KW-0436">Ligase</keyword>
<dbReference type="PIRSF" id="PIRSF005378">
    <property type="entry name" value="RNA3'_term_phos_cycl_euk"/>
    <property type="match status" value="1"/>
</dbReference>
<evidence type="ECO:0000256" key="5">
    <source>
        <dbReference type="ARBA" id="ARBA00022741"/>
    </source>
</evidence>
<evidence type="ECO:0000256" key="4">
    <source>
        <dbReference type="ARBA" id="ARBA00022598"/>
    </source>
</evidence>
<evidence type="ECO:0000256" key="6">
    <source>
        <dbReference type="ARBA" id="ARBA00024481"/>
    </source>
</evidence>
<dbReference type="Gene3D" id="3.65.10.20">
    <property type="entry name" value="RNA 3'-terminal phosphate cyclase domain"/>
    <property type="match status" value="1"/>
</dbReference>
<comment type="catalytic activity">
    <reaction evidence="6">
        <text>a 3'-end 3'-phospho-ribonucleotide-RNA + ATP = a 3'-end 2',3'-cyclophospho-ribonucleotide-RNA + AMP + diphosphate</text>
        <dbReference type="Rhea" id="RHEA:23976"/>
        <dbReference type="Rhea" id="RHEA-COMP:10463"/>
        <dbReference type="Rhea" id="RHEA-COMP:10464"/>
        <dbReference type="ChEBI" id="CHEBI:30616"/>
        <dbReference type="ChEBI" id="CHEBI:33019"/>
        <dbReference type="ChEBI" id="CHEBI:83062"/>
        <dbReference type="ChEBI" id="CHEBI:83064"/>
        <dbReference type="ChEBI" id="CHEBI:456215"/>
        <dbReference type="EC" id="6.5.1.4"/>
    </reaction>
</comment>
<evidence type="ECO:0000313" key="14">
    <source>
        <dbReference type="Proteomes" id="UP001153714"/>
    </source>
</evidence>
<evidence type="ECO:0000259" key="11">
    <source>
        <dbReference type="Pfam" id="PF01137"/>
    </source>
</evidence>
<dbReference type="PANTHER" id="PTHR11096">
    <property type="entry name" value="RNA 3' TERMINAL PHOSPHATE CYCLASE"/>
    <property type="match status" value="1"/>
</dbReference>
<comment type="function">
    <text evidence="8">Catalyzes the conversion of 3'-phosphate to a 2',3'-cyclic phosphodiester at the end of RNA. The mechanism of action of the enzyme occurs in 3 steps: (A) adenylation of the enzyme by ATP; (B) transfer of adenylate to an RNA-N3'P to produce RNA-N3'PP5'A; (C) and attack of the adjacent 2'-hydroxyl on the 3'-phosphorus in the diester linkage to produce the cyclic end product. Likely functions in some aspects of cellular RNA processing. Function plays an important role in regulating axon regeneration by inhibiting central nervous system (CNS) axon regeneration following optic nerve injury.</text>
</comment>
<dbReference type="InterPro" id="IPR023797">
    <property type="entry name" value="RNA3'_phos_cyclase_dom"/>
</dbReference>
<proteinExistence type="inferred from homology"/>
<dbReference type="Pfam" id="PF05189">
    <property type="entry name" value="RTC_insert"/>
    <property type="match status" value="1"/>
</dbReference>
<dbReference type="GO" id="GO:0005524">
    <property type="term" value="F:ATP binding"/>
    <property type="evidence" value="ECO:0007669"/>
    <property type="project" value="UniProtKB-KW"/>
</dbReference>
<evidence type="ECO:0000256" key="8">
    <source>
        <dbReference type="ARBA" id="ARBA00045867"/>
    </source>
</evidence>
<evidence type="ECO:0000313" key="13">
    <source>
        <dbReference type="EMBL" id="CAG9795481.1"/>
    </source>
</evidence>
<dbReference type="InterPro" id="IPR013792">
    <property type="entry name" value="RNA3'P_cycl/enolpyr_Trfase_a/b"/>
</dbReference>
<dbReference type="InterPro" id="IPR037136">
    <property type="entry name" value="RNA3'_phos_cyclase_dom_sf"/>
</dbReference>
<sequence>MTEYMDIDGSVLEGGGQILRISISLSAILGVPVRVFNIRAGRSKPGLAAQHLKGIQLVADMCRAKLKGANIGSTEIHFAPGKIRGGHYIADTHTAGAISLLLQVALPCALLADGPVTLDLKGGTNADMAPQIDYMPIVFRPLLKRFNADFHLNIRRRGYFPKGGGHVTVEVSPVRGFRDVSLLERGDVTAVRGSSFVAGVLPLKMAQEMADGAKEELKHVHSNVDIRCYKEDRSIAPDNCNGIILWAETSLGHVLGADALGRRGHDPRALGGAAARPLRDVIRARACLDAHAQDQIILYMALAAGKSSVKVGDITLHTKTAMHIAELIAKIKFNVHTEDDHSVIECTGLGFINKNLPPE</sequence>
<evidence type="ECO:0000256" key="7">
    <source>
        <dbReference type="ARBA" id="ARBA00032543"/>
    </source>
</evidence>